<name>A0A4P6JR14_KTERU</name>
<keyword evidence="1" id="KW-0472">Membrane</keyword>
<dbReference type="Pfam" id="PF06912">
    <property type="entry name" value="DUF1275"/>
    <property type="match status" value="1"/>
</dbReference>
<feature type="transmembrane region" description="Helical" evidence="1">
    <location>
        <begin position="107"/>
        <end position="129"/>
    </location>
</feature>
<dbReference type="InterPro" id="IPR010699">
    <property type="entry name" value="DUF1275"/>
</dbReference>
<organism evidence="2 3">
    <name type="scientific">Ktedonosporobacter rubrisoli</name>
    <dbReference type="NCBI Taxonomy" id="2509675"/>
    <lineage>
        <taxon>Bacteria</taxon>
        <taxon>Bacillati</taxon>
        <taxon>Chloroflexota</taxon>
        <taxon>Ktedonobacteria</taxon>
        <taxon>Ktedonobacterales</taxon>
        <taxon>Ktedonosporobacteraceae</taxon>
        <taxon>Ktedonosporobacter</taxon>
    </lineage>
</organism>
<feature type="transmembrane region" description="Helical" evidence="1">
    <location>
        <begin position="239"/>
        <end position="259"/>
    </location>
</feature>
<keyword evidence="3" id="KW-1185">Reference proteome</keyword>
<dbReference type="OrthoDB" id="5125627at2"/>
<dbReference type="EMBL" id="CP035758">
    <property type="protein sequence ID" value="QBD77612.1"/>
    <property type="molecule type" value="Genomic_DNA"/>
</dbReference>
<sequence length="266" mass="28371">MIDKEHELSAEQQPGSKIIFPSIGRDGTILLFSVVAGSTDSISYLGLGHVFTANMTGNTVLLGLALGRGQAPAEIRSFMALIGFVLGALVGAIITERDQEHTLWNGPMTGSMLLEGVILAAFAVMWYFIGAEAIPVITYALILLSGLAMGIQSVTIHRLRISGVATTYITGTLTTLVTGLVNWLHVTHPGWFAVGRRGITRAPEPYVQHSLRVLGIQAAVWIVYALSAIATGVLGVHSLVIVVWLPVVAIAIVIANALIHRYSLSR</sequence>
<dbReference type="AlphaFoldDB" id="A0A4P6JR14"/>
<gene>
    <name evidence="2" type="ORF">EPA93_17075</name>
</gene>
<protein>
    <submittedName>
        <fullName evidence="2">DUF1275 domain-containing protein</fullName>
    </submittedName>
</protein>
<feature type="transmembrane region" description="Helical" evidence="1">
    <location>
        <begin position="168"/>
        <end position="192"/>
    </location>
</feature>
<keyword evidence="1" id="KW-1133">Transmembrane helix</keyword>
<proteinExistence type="predicted"/>
<reference evidence="2 3" key="1">
    <citation type="submission" date="2019-01" db="EMBL/GenBank/DDBJ databases">
        <title>Ktedonosporobacter rubrisoli SCAWS-G2.</title>
        <authorList>
            <person name="Huang Y."/>
            <person name="Yan B."/>
        </authorList>
    </citation>
    <scope>NUCLEOTIDE SEQUENCE [LARGE SCALE GENOMIC DNA]</scope>
    <source>
        <strain evidence="2 3">SCAWS-G2</strain>
    </source>
</reference>
<feature type="transmembrane region" description="Helical" evidence="1">
    <location>
        <begin position="136"/>
        <end position="156"/>
    </location>
</feature>
<feature type="transmembrane region" description="Helical" evidence="1">
    <location>
        <begin position="78"/>
        <end position="95"/>
    </location>
</feature>
<evidence type="ECO:0000313" key="3">
    <source>
        <dbReference type="Proteomes" id="UP000290365"/>
    </source>
</evidence>
<feature type="transmembrane region" description="Helical" evidence="1">
    <location>
        <begin position="213"/>
        <end position="233"/>
    </location>
</feature>
<dbReference type="KEGG" id="kbs:EPA93_17075"/>
<dbReference type="PANTHER" id="PTHR37314">
    <property type="entry name" value="SLR0142 PROTEIN"/>
    <property type="match status" value="1"/>
</dbReference>
<evidence type="ECO:0000313" key="2">
    <source>
        <dbReference type="EMBL" id="QBD77612.1"/>
    </source>
</evidence>
<feature type="transmembrane region" description="Helical" evidence="1">
    <location>
        <begin position="42"/>
        <end position="66"/>
    </location>
</feature>
<accession>A0A4P6JR14</accession>
<evidence type="ECO:0000256" key="1">
    <source>
        <dbReference type="SAM" id="Phobius"/>
    </source>
</evidence>
<dbReference type="Proteomes" id="UP000290365">
    <property type="component" value="Chromosome"/>
</dbReference>
<dbReference type="PANTHER" id="PTHR37314:SF4">
    <property type="entry name" value="UPF0700 TRANSMEMBRANE PROTEIN YOAK"/>
    <property type="match status" value="1"/>
</dbReference>
<keyword evidence="1" id="KW-0812">Transmembrane</keyword>